<name>A0A146G5F2_TERSA</name>
<keyword evidence="1" id="KW-1133">Transmembrane helix</keyword>
<feature type="transmembrane region" description="Helical" evidence="1">
    <location>
        <begin position="26"/>
        <end position="50"/>
    </location>
</feature>
<evidence type="ECO:0000256" key="1">
    <source>
        <dbReference type="SAM" id="Phobius"/>
    </source>
</evidence>
<comment type="caution">
    <text evidence="2">The sequence shown here is derived from an EMBL/GenBank/DDBJ whole genome shotgun (WGS) entry which is preliminary data.</text>
</comment>
<protein>
    <submittedName>
        <fullName evidence="2">Verru_Chthon cassette protein C</fullName>
    </submittedName>
</protein>
<dbReference type="STRING" id="690879.TSACC_21444"/>
<dbReference type="EMBL" id="BDCO01000002">
    <property type="protein sequence ID" value="GAT33039.1"/>
    <property type="molecule type" value="Genomic_DNA"/>
</dbReference>
<keyword evidence="1" id="KW-0472">Membrane</keyword>
<dbReference type="InParanoid" id="A0A146G5F2"/>
<keyword evidence="3" id="KW-1185">Reference proteome</keyword>
<sequence length="356" mass="39820">MFLLPVTAKPVPMKYRRSIPHLDRRAMTLLEILVALTVFIILLLVSFRLIEQASSAWRFASSKVEQFRETRGGLSLIGANLSKATLDEYLGYEFDSSGYPVKWGRRSELRFISGRSSSLQGSSSSSPTHALFFTAPLGVTNDSNYQNLSGLLNICGYFIEWSNKDADRPAILPPSQEYRFRLMQFLQPAEEVTLYSDTVTTSPQFAFKPATGWQKTAMQGSPLATRAIADNVIAMIVEPLNSTAPDATELTGDFAYDSSESRTDPATNPRNRLPPAIRITLYTIDEPSAKRLEQSSSMPDLYGSLFRDTSKLHPSGGDAGDFARFEENLNSRHLRYNRKEIVVELVPKPWSKTENL</sequence>
<reference evidence="3" key="1">
    <citation type="journal article" date="2017" name="Genome Announc.">
        <title>Draft Genome Sequence of Terrimicrobium sacchariphilum NM-5T, a Facultative Anaerobic Soil Bacterium of the Class Spartobacteria.</title>
        <authorList>
            <person name="Qiu Y.L."/>
            <person name="Tourlousse D.M."/>
            <person name="Matsuura N."/>
            <person name="Ohashi A."/>
            <person name="Sekiguchi Y."/>
        </authorList>
    </citation>
    <scope>NUCLEOTIDE SEQUENCE [LARGE SCALE GENOMIC DNA]</scope>
    <source>
        <strain evidence="3">NM-5</strain>
    </source>
</reference>
<evidence type="ECO:0000313" key="2">
    <source>
        <dbReference type="EMBL" id="GAT33039.1"/>
    </source>
</evidence>
<accession>A0A146G5F2</accession>
<evidence type="ECO:0000313" key="3">
    <source>
        <dbReference type="Proteomes" id="UP000076023"/>
    </source>
</evidence>
<dbReference type="OrthoDB" id="180984at2"/>
<dbReference type="Proteomes" id="UP000076023">
    <property type="component" value="Unassembled WGS sequence"/>
</dbReference>
<keyword evidence="1" id="KW-0812">Transmembrane</keyword>
<dbReference type="RefSeq" id="WP_153811335.1">
    <property type="nucleotide sequence ID" value="NZ_BDCO01000002.1"/>
</dbReference>
<gene>
    <name evidence="2" type="ORF">TSACC_21444</name>
</gene>
<organism evidence="2 3">
    <name type="scientific">Terrimicrobium sacchariphilum</name>
    <dbReference type="NCBI Taxonomy" id="690879"/>
    <lineage>
        <taxon>Bacteria</taxon>
        <taxon>Pseudomonadati</taxon>
        <taxon>Verrucomicrobiota</taxon>
        <taxon>Terrimicrobiia</taxon>
        <taxon>Terrimicrobiales</taxon>
        <taxon>Terrimicrobiaceae</taxon>
        <taxon>Terrimicrobium</taxon>
    </lineage>
</organism>
<dbReference type="AlphaFoldDB" id="A0A146G5F2"/>
<proteinExistence type="predicted"/>